<evidence type="ECO:0000256" key="6">
    <source>
        <dbReference type="ARBA" id="ARBA00022729"/>
    </source>
</evidence>
<evidence type="ECO:0000256" key="4">
    <source>
        <dbReference type="ARBA" id="ARBA00016202"/>
    </source>
</evidence>
<sequence length="202" mass="22852">MFLRFLLCGVLLILLNGCSTLPDGPDQRINLPAQLQQLAGVNSWKINGKMALRNDKEAISATLFWQHRPDSFQFRLTNLLGITLVDLDYQDGMATLIADGKTYRDADPRQLINTVTGWDVPVSRLLDWIKGLPGPTDQYTLNHNDLLAHLQPGTCPGCGSWQVAYQNYGKVEHIWLPYALKLTNTQKSNAFIKFRINQWTLL</sequence>
<evidence type="ECO:0000256" key="3">
    <source>
        <dbReference type="ARBA" id="ARBA00011245"/>
    </source>
</evidence>
<dbReference type="NCBIfam" id="TIGR00548">
    <property type="entry name" value="lolB"/>
    <property type="match status" value="1"/>
</dbReference>
<dbReference type="KEGG" id="smaa:IT774_10485"/>
<comment type="similarity">
    <text evidence="2 13">Belongs to the LolB family.</text>
</comment>
<keyword evidence="7 13" id="KW-0653">Protein transport</keyword>
<dbReference type="GO" id="GO:0009279">
    <property type="term" value="C:cell outer membrane"/>
    <property type="evidence" value="ECO:0007669"/>
    <property type="project" value="UniProtKB-SubCell"/>
</dbReference>
<keyword evidence="5 13" id="KW-0813">Transport</keyword>
<evidence type="ECO:0000313" key="16">
    <source>
        <dbReference type="Proteomes" id="UP000595095"/>
    </source>
</evidence>
<dbReference type="EMBL" id="CP064795">
    <property type="protein sequence ID" value="QPG04656.1"/>
    <property type="molecule type" value="Genomic_DNA"/>
</dbReference>
<keyword evidence="12 15" id="KW-0449">Lipoprotein</keyword>
<gene>
    <name evidence="13 15" type="primary">lolB</name>
    <name evidence="15" type="ORF">IT774_10485</name>
</gene>
<protein>
    <recommendedName>
        <fullName evidence="4 13">Outer-membrane lipoprotein LolB</fullName>
    </recommendedName>
</protein>
<evidence type="ECO:0000256" key="8">
    <source>
        <dbReference type="ARBA" id="ARBA00023136"/>
    </source>
</evidence>
<keyword evidence="11 13" id="KW-0998">Cell outer membrane</keyword>
<dbReference type="Gene3D" id="2.50.20.10">
    <property type="entry name" value="Lipoprotein localisation LolA/LolB/LppX"/>
    <property type="match status" value="1"/>
</dbReference>
<evidence type="ECO:0000256" key="2">
    <source>
        <dbReference type="ARBA" id="ARBA00009696"/>
    </source>
</evidence>
<organism evidence="15 16">
    <name type="scientific">Salinimonas marina</name>
    <dbReference type="NCBI Taxonomy" id="2785918"/>
    <lineage>
        <taxon>Bacteria</taxon>
        <taxon>Pseudomonadati</taxon>
        <taxon>Pseudomonadota</taxon>
        <taxon>Gammaproteobacteria</taxon>
        <taxon>Alteromonadales</taxon>
        <taxon>Alteromonadaceae</taxon>
        <taxon>Alteromonas/Salinimonas group</taxon>
        <taxon>Salinimonas</taxon>
    </lineage>
</organism>
<comment type="function">
    <text evidence="13">Plays a critical role in the incorporation of lipoproteins in the outer membrane after they are released by the LolA protein.</text>
</comment>
<dbReference type="InterPro" id="IPR004565">
    <property type="entry name" value="OM_lipoprot_LolB"/>
</dbReference>
<dbReference type="CDD" id="cd16326">
    <property type="entry name" value="LolB"/>
    <property type="match status" value="1"/>
</dbReference>
<comment type="subcellular location">
    <subcellularLocation>
        <location evidence="1">Cell outer membrane</location>
        <topology evidence="1">Lipid-anchor</topology>
    </subcellularLocation>
</comment>
<evidence type="ECO:0000313" key="15">
    <source>
        <dbReference type="EMBL" id="QPG04656.1"/>
    </source>
</evidence>
<evidence type="ECO:0000256" key="13">
    <source>
        <dbReference type="HAMAP-Rule" id="MF_00233"/>
    </source>
</evidence>
<evidence type="ECO:0000256" key="1">
    <source>
        <dbReference type="ARBA" id="ARBA00004459"/>
    </source>
</evidence>
<dbReference type="GO" id="GO:0015031">
    <property type="term" value="P:protein transport"/>
    <property type="evidence" value="ECO:0007669"/>
    <property type="project" value="UniProtKB-KW"/>
</dbReference>
<dbReference type="Proteomes" id="UP000595095">
    <property type="component" value="Chromosome"/>
</dbReference>
<evidence type="ECO:0000256" key="9">
    <source>
        <dbReference type="ARBA" id="ARBA00023139"/>
    </source>
</evidence>
<feature type="chain" id="PRO_5032543437" description="Outer-membrane lipoprotein LolB" evidence="14">
    <location>
        <begin position="22"/>
        <end position="202"/>
    </location>
</feature>
<dbReference type="SUPFAM" id="SSF89392">
    <property type="entry name" value="Prokaryotic lipoproteins and lipoprotein localization factors"/>
    <property type="match status" value="1"/>
</dbReference>
<dbReference type="RefSeq" id="WP_195809749.1">
    <property type="nucleotide sequence ID" value="NZ_CP064795.1"/>
</dbReference>
<evidence type="ECO:0000256" key="5">
    <source>
        <dbReference type="ARBA" id="ARBA00022448"/>
    </source>
</evidence>
<keyword evidence="9" id="KW-0564">Palmitate</keyword>
<keyword evidence="6 14" id="KW-0732">Signal</keyword>
<evidence type="ECO:0000256" key="10">
    <source>
        <dbReference type="ARBA" id="ARBA00023186"/>
    </source>
</evidence>
<evidence type="ECO:0000256" key="7">
    <source>
        <dbReference type="ARBA" id="ARBA00022927"/>
    </source>
</evidence>
<comment type="subunit">
    <text evidence="3 13">Monomer.</text>
</comment>
<dbReference type="InterPro" id="IPR029046">
    <property type="entry name" value="LolA/LolB/LppX"/>
</dbReference>
<proteinExistence type="inferred from homology"/>
<evidence type="ECO:0000256" key="14">
    <source>
        <dbReference type="SAM" id="SignalP"/>
    </source>
</evidence>
<accession>A0A7S9HBW5</accession>
<evidence type="ECO:0000256" key="12">
    <source>
        <dbReference type="ARBA" id="ARBA00023288"/>
    </source>
</evidence>
<keyword evidence="16" id="KW-1185">Reference proteome</keyword>
<name>A0A7S9HBW5_9ALTE</name>
<dbReference type="HAMAP" id="MF_00233">
    <property type="entry name" value="LolB"/>
    <property type="match status" value="1"/>
</dbReference>
<reference evidence="15 16" key="1">
    <citation type="submission" date="2020-11" db="EMBL/GenBank/DDBJ databases">
        <title>Complete genome sequence for Salinimonas sp. strain G2-b.</title>
        <authorList>
            <person name="Park S.-J."/>
        </authorList>
    </citation>
    <scope>NUCLEOTIDE SEQUENCE [LARGE SCALE GENOMIC DNA]</scope>
    <source>
        <strain evidence="15 16">G2-b</strain>
    </source>
</reference>
<evidence type="ECO:0000256" key="11">
    <source>
        <dbReference type="ARBA" id="ARBA00023237"/>
    </source>
</evidence>
<keyword evidence="10 13" id="KW-0143">Chaperone</keyword>
<dbReference type="Pfam" id="PF03550">
    <property type="entry name" value="LolB"/>
    <property type="match status" value="1"/>
</dbReference>
<feature type="signal peptide" evidence="14">
    <location>
        <begin position="1"/>
        <end position="21"/>
    </location>
</feature>
<dbReference type="AlphaFoldDB" id="A0A7S9HBW5"/>
<keyword evidence="8 13" id="KW-0472">Membrane</keyword>
<dbReference type="GO" id="GO:0044874">
    <property type="term" value="P:lipoprotein localization to outer membrane"/>
    <property type="evidence" value="ECO:0007669"/>
    <property type="project" value="UniProtKB-UniRule"/>
</dbReference>